<proteinExistence type="predicted"/>
<accession>A0ABZ0HP91</accession>
<keyword evidence="8" id="KW-1185">Reference proteome</keyword>
<evidence type="ECO:0000256" key="4">
    <source>
        <dbReference type="ARBA" id="ARBA00023002"/>
    </source>
</evidence>
<keyword evidence="4" id="KW-0560">Oxidoreductase</keyword>
<dbReference type="SUPFAM" id="SSF54373">
    <property type="entry name" value="FAD-linked reductases, C-terminal domain"/>
    <property type="match status" value="1"/>
</dbReference>
<evidence type="ECO:0000256" key="3">
    <source>
        <dbReference type="ARBA" id="ARBA00022827"/>
    </source>
</evidence>
<name>A0ABZ0HP91_9HYPH</name>
<dbReference type="RefSeq" id="WP_407338556.1">
    <property type="nucleotide sequence ID" value="NZ_CP136862.1"/>
</dbReference>
<dbReference type="Pfam" id="PF01494">
    <property type="entry name" value="FAD_binding_3"/>
    <property type="match status" value="1"/>
</dbReference>
<dbReference type="EMBL" id="CP136862">
    <property type="protein sequence ID" value="WOJ89112.1"/>
    <property type="molecule type" value="Genomic_DNA"/>
</dbReference>
<sequence length="409" mass="43597">MSAPHALIAGGGVGGLCAALCLARAGFRVSVYEQAKALEEIGAGLQLSPNASAILRSFGALDRLIPSSLVPRAVRIRRARDGATVATLPLEDAEKRWGAPYLLAHRADLQRALIETVAGEEAITVHTGAALAGFASGADGVAIAIKRGAIRTEATGDCLIGADGLRSLVRQRLAADRGVSPRFSGRTAWRALVEASRVPAEMRREETSLWLGKRAHLVHYPLRGGAVVNVVAIVEEDFRANSENFWSSPGDPAYLEARFARWRESARDLLAAASDWRKWPLFDADPLPSWTAGRVALLGDAAHPMLPFLAQGAAQAIEDAAALGAALGRDRNIERALAAYQAARLARASRVQLESRRQGKIYHLTGPAALARDLALHALGGARLLSRYDWLYDAHPLCDAAVLKSGSAE</sequence>
<keyword evidence="2" id="KW-0285">Flavoprotein</keyword>
<dbReference type="PANTHER" id="PTHR13789:SF318">
    <property type="entry name" value="GERANYLGERANYL DIPHOSPHATE REDUCTASE"/>
    <property type="match status" value="1"/>
</dbReference>
<dbReference type="InterPro" id="IPR036188">
    <property type="entry name" value="FAD/NAD-bd_sf"/>
</dbReference>
<feature type="domain" description="FAD-binding" evidence="6">
    <location>
        <begin position="6"/>
        <end position="351"/>
    </location>
</feature>
<evidence type="ECO:0000259" key="6">
    <source>
        <dbReference type="Pfam" id="PF01494"/>
    </source>
</evidence>
<organism evidence="7 8">
    <name type="scientific">Methylocapsa polymorpha</name>
    <dbReference type="NCBI Taxonomy" id="3080828"/>
    <lineage>
        <taxon>Bacteria</taxon>
        <taxon>Pseudomonadati</taxon>
        <taxon>Pseudomonadota</taxon>
        <taxon>Alphaproteobacteria</taxon>
        <taxon>Hyphomicrobiales</taxon>
        <taxon>Beijerinckiaceae</taxon>
        <taxon>Methylocapsa</taxon>
    </lineage>
</organism>
<comment type="cofactor">
    <cofactor evidence="1">
        <name>FAD</name>
        <dbReference type="ChEBI" id="CHEBI:57692"/>
    </cofactor>
</comment>
<dbReference type="InterPro" id="IPR002938">
    <property type="entry name" value="FAD-bd"/>
</dbReference>
<dbReference type="Gene3D" id="3.50.50.60">
    <property type="entry name" value="FAD/NAD(P)-binding domain"/>
    <property type="match status" value="1"/>
</dbReference>
<dbReference type="InterPro" id="IPR050493">
    <property type="entry name" value="FAD-dep_Monooxygenase_BioMet"/>
</dbReference>
<evidence type="ECO:0000313" key="7">
    <source>
        <dbReference type="EMBL" id="WOJ89112.1"/>
    </source>
</evidence>
<protein>
    <submittedName>
        <fullName evidence="7">FAD-dependent monooxygenase</fullName>
    </submittedName>
</protein>
<dbReference type="Proteomes" id="UP001626536">
    <property type="component" value="Chromosome"/>
</dbReference>
<evidence type="ECO:0000256" key="5">
    <source>
        <dbReference type="ARBA" id="ARBA00023033"/>
    </source>
</evidence>
<gene>
    <name evidence="7" type="ORF">RZS28_15070</name>
</gene>
<evidence type="ECO:0000313" key="8">
    <source>
        <dbReference type="Proteomes" id="UP001626536"/>
    </source>
</evidence>
<reference evidence="7 8" key="1">
    <citation type="submission" date="2023-10" db="EMBL/GenBank/DDBJ databases">
        <title>Novel methanotroph of the genus Methylocapsa from a subarctic wetland.</title>
        <authorList>
            <person name="Belova S.E."/>
            <person name="Oshkin I.Y."/>
            <person name="Miroshnikov K."/>
            <person name="Dedysh S.N."/>
        </authorList>
    </citation>
    <scope>NUCLEOTIDE SEQUENCE [LARGE SCALE GENOMIC DNA]</scope>
    <source>
        <strain evidence="7 8">RX1</strain>
    </source>
</reference>
<keyword evidence="5 7" id="KW-0503">Monooxygenase</keyword>
<dbReference type="PRINTS" id="PR00420">
    <property type="entry name" value="RNGMNOXGNASE"/>
</dbReference>
<dbReference type="SUPFAM" id="SSF51905">
    <property type="entry name" value="FAD/NAD(P)-binding domain"/>
    <property type="match status" value="1"/>
</dbReference>
<dbReference type="PANTHER" id="PTHR13789">
    <property type="entry name" value="MONOOXYGENASE"/>
    <property type="match status" value="1"/>
</dbReference>
<dbReference type="GO" id="GO:0004497">
    <property type="term" value="F:monooxygenase activity"/>
    <property type="evidence" value="ECO:0007669"/>
    <property type="project" value="UniProtKB-KW"/>
</dbReference>
<evidence type="ECO:0000256" key="2">
    <source>
        <dbReference type="ARBA" id="ARBA00022630"/>
    </source>
</evidence>
<keyword evidence="3" id="KW-0274">FAD</keyword>
<evidence type="ECO:0000256" key="1">
    <source>
        <dbReference type="ARBA" id="ARBA00001974"/>
    </source>
</evidence>